<evidence type="ECO:0000256" key="5">
    <source>
        <dbReference type="ARBA" id="ARBA00023136"/>
    </source>
</evidence>
<keyword evidence="2" id="KW-1003">Cell membrane</keyword>
<dbReference type="RefSeq" id="WP_063221033.1">
    <property type="nucleotide sequence ID" value="NZ_LJKA01000002.1"/>
</dbReference>
<dbReference type="PANTHER" id="PTHR30249:SF17">
    <property type="entry name" value="HOLIN-LIKE PROTEIN CIDB"/>
    <property type="match status" value="1"/>
</dbReference>
<dbReference type="EMBL" id="LJKA01000002">
    <property type="protein sequence ID" value="KZD41534.1"/>
    <property type="molecule type" value="Genomic_DNA"/>
</dbReference>
<sequence>MQTVFIIITVVMYVLATKLYKKFPFPFTLPVLTVTAIMICLFLTFDISHHEYRENGGDILSGLLSPAIVALAIPLFKERKILMKNFFSIHIGVAVGIVALTSMNVVIGEMLNIDKELILTTLPQLATMPIAISLADQIGGIPSMTSSFVVVAGITGAIIGPTVLKFFRITSTIGKGVGMGCASHIIGVSRLVKEGEKEATIGSVTMIVTGILISIVIPYGTKFIF</sequence>
<name>A0A164IJ59_BACCE</name>
<keyword evidence="5 6" id="KW-0472">Membrane</keyword>
<evidence type="ECO:0000256" key="4">
    <source>
        <dbReference type="ARBA" id="ARBA00022989"/>
    </source>
</evidence>
<evidence type="ECO:0000256" key="3">
    <source>
        <dbReference type="ARBA" id="ARBA00022692"/>
    </source>
</evidence>
<keyword evidence="3 6" id="KW-0812">Transmembrane</keyword>
<dbReference type="Pfam" id="PF04172">
    <property type="entry name" value="LrgB"/>
    <property type="match status" value="1"/>
</dbReference>
<comment type="subcellular location">
    <subcellularLocation>
        <location evidence="1">Cell membrane</location>
        <topology evidence="1">Multi-pass membrane protein</topology>
    </subcellularLocation>
</comment>
<dbReference type="Proteomes" id="UP000076501">
    <property type="component" value="Unassembled WGS sequence"/>
</dbReference>
<evidence type="ECO:0000313" key="7">
    <source>
        <dbReference type="EMBL" id="KZD41534.1"/>
    </source>
</evidence>
<dbReference type="PATRIC" id="fig|1396.539.peg.2341"/>
<evidence type="ECO:0000256" key="2">
    <source>
        <dbReference type="ARBA" id="ARBA00022475"/>
    </source>
</evidence>
<feature type="transmembrane region" description="Helical" evidence="6">
    <location>
        <begin position="26"/>
        <end position="45"/>
    </location>
</feature>
<evidence type="ECO:0000256" key="1">
    <source>
        <dbReference type="ARBA" id="ARBA00004651"/>
    </source>
</evidence>
<comment type="caution">
    <text evidence="7">The sequence shown here is derived from an EMBL/GenBank/DDBJ whole genome shotgun (WGS) entry which is preliminary data.</text>
</comment>
<dbReference type="PANTHER" id="PTHR30249">
    <property type="entry name" value="PUTATIVE SEROTONIN TRANSPORTER"/>
    <property type="match status" value="1"/>
</dbReference>
<dbReference type="GO" id="GO:0005886">
    <property type="term" value="C:plasma membrane"/>
    <property type="evidence" value="ECO:0007669"/>
    <property type="project" value="UniProtKB-SubCell"/>
</dbReference>
<evidence type="ECO:0000313" key="8">
    <source>
        <dbReference type="Proteomes" id="UP000076501"/>
    </source>
</evidence>
<dbReference type="InterPro" id="IPR007300">
    <property type="entry name" value="CidB/LrgB"/>
</dbReference>
<proteinExistence type="predicted"/>
<dbReference type="AlphaFoldDB" id="A0A164IJ59"/>
<keyword evidence="4 6" id="KW-1133">Transmembrane helix</keyword>
<organism evidence="7 8">
    <name type="scientific">Bacillus cereus</name>
    <dbReference type="NCBI Taxonomy" id="1396"/>
    <lineage>
        <taxon>Bacteria</taxon>
        <taxon>Bacillati</taxon>
        <taxon>Bacillota</taxon>
        <taxon>Bacilli</taxon>
        <taxon>Bacillales</taxon>
        <taxon>Bacillaceae</taxon>
        <taxon>Bacillus</taxon>
        <taxon>Bacillus cereus group</taxon>
    </lineage>
</organism>
<protein>
    <submittedName>
        <fullName evidence="7">Holin associated membrane protein 1</fullName>
    </submittedName>
</protein>
<evidence type="ECO:0000256" key="6">
    <source>
        <dbReference type="SAM" id="Phobius"/>
    </source>
</evidence>
<feature type="transmembrane region" description="Helical" evidence="6">
    <location>
        <begin position="147"/>
        <end position="167"/>
    </location>
</feature>
<gene>
    <name evidence="7" type="ORF">B4082_0169</name>
</gene>
<reference evidence="7 8" key="1">
    <citation type="submission" date="2015-09" db="EMBL/GenBank/DDBJ databases">
        <title>Bacillus cereus food isolates.</title>
        <authorList>
            <person name="Boekhorst J."/>
        </authorList>
    </citation>
    <scope>NUCLEOTIDE SEQUENCE [LARGE SCALE GENOMIC DNA]</scope>
    <source>
        <strain evidence="7 8">B4082</strain>
    </source>
</reference>
<feature type="transmembrane region" description="Helical" evidence="6">
    <location>
        <begin position="87"/>
        <end position="105"/>
    </location>
</feature>
<accession>A0A164IJ59</accession>
<feature type="transmembrane region" description="Helical" evidence="6">
    <location>
        <begin position="199"/>
        <end position="219"/>
    </location>
</feature>